<gene>
    <name evidence="1" type="ORF">M0R45_009977</name>
</gene>
<evidence type="ECO:0000313" key="2">
    <source>
        <dbReference type="Proteomes" id="UP001457282"/>
    </source>
</evidence>
<protein>
    <submittedName>
        <fullName evidence="1">Uncharacterized protein</fullName>
    </submittedName>
</protein>
<comment type="caution">
    <text evidence="1">The sequence shown here is derived from an EMBL/GenBank/DDBJ whole genome shotgun (WGS) entry which is preliminary data.</text>
</comment>
<organism evidence="1 2">
    <name type="scientific">Rubus argutus</name>
    <name type="common">Southern blackberry</name>
    <dbReference type="NCBI Taxonomy" id="59490"/>
    <lineage>
        <taxon>Eukaryota</taxon>
        <taxon>Viridiplantae</taxon>
        <taxon>Streptophyta</taxon>
        <taxon>Embryophyta</taxon>
        <taxon>Tracheophyta</taxon>
        <taxon>Spermatophyta</taxon>
        <taxon>Magnoliopsida</taxon>
        <taxon>eudicotyledons</taxon>
        <taxon>Gunneridae</taxon>
        <taxon>Pentapetalae</taxon>
        <taxon>rosids</taxon>
        <taxon>fabids</taxon>
        <taxon>Rosales</taxon>
        <taxon>Rosaceae</taxon>
        <taxon>Rosoideae</taxon>
        <taxon>Rosoideae incertae sedis</taxon>
        <taxon>Rubus</taxon>
    </lineage>
</organism>
<accession>A0AAW1Y698</accession>
<reference evidence="1 2" key="1">
    <citation type="journal article" date="2023" name="G3 (Bethesda)">
        <title>A chromosome-length genome assembly and annotation of blackberry (Rubus argutus, cv. 'Hillquist').</title>
        <authorList>
            <person name="Bruna T."/>
            <person name="Aryal R."/>
            <person name="Dudchenko O."/>
            <person name="Sargent D.J."/>
            <person name="Mead D."/>
            <person name="Buti M."/>
            <person name="Cavallini A."/>
            <person name="Hytonen T."/>
            <person name="Andres J."/>
            <person name="Pham M."/>
            <person name="Weisz D."/>
            <person name="Mascagni F."/>
            <person name="Usai G."/>
            <person name="Natali L."/>
            <person name="Bassil N."/>
            <person name="Fernandez G.E."/>
            <person name="Lomsadze A."/>
            <person name="Armour M."/>
            <person name="Olukolu B."/>
            <person name="Poorten T."/>
            <person name="Britton C."/>
            <person name="Davik J."/>
            <person name="Ashrafi H."/>
            <person name="Aiden E.L."/>
            <person name="Borodovsky M."/>
            <person name="Worthington M."/>
        </authorList>
    </citation>
    <scope>NUCLEOTIDE SEQUENCE [LARGE SCALE GENOMIC DNA]</scope>
    <source>
        <strain evidence="1">PI 553951</strain>
    </source>
</reference>
<keyword evidence="2" id="KW-1185">Reference proteome</keyword>
<sequence>MRAVGLGLDLRGLGRFEHGREITAVCSSTDWALAGGDGGELICWYWWCGNERHGNKLGSIEMCGVDGLCDGKGAAL</sequence>
<dbReference type="AlphaFoldDB" id="A0AAW1Y698"/>
<proteinExistence type="predicted"/>
<evidence type="ECO:0000313" key="1">
    <source>
        <dbReference type="EMBL" id="KAK9944407.1"/>
    </source>
</evidence>
<name>A0AAW1Y698_RUBAR</name>
<dbReference type="EMBL" id="JBEDUW010000002">
    <property type="protein sequence ID" value="KAK9944407.1"/>
    <property type="molecule type" value="Genomic_DNA"/>
</dbReference>
<dbReference type="Proteomes" id="UP001457282">
    <property type="component" value="Unassembled WGS sequence"/>
</dbReference>